<sequence>MRPILRGISPQAVDFDPYTNAQKFLISRLGPYCSYCERRVATNLAVEHLQPKGNALYGHLIGCWRNFLLACVNCNSTKGEKDVVYSDLFMPDRDNTFAAFSYPPDGTVVPSSLCNTARLLSQANATLALTGLDKKSNIAKDENGEEVYLDRVAQRKEVWYVALDSKKDIDGAPGVGGIRNAVIKIALGYGFFSIWMEVFSSDSDMRKRLIDAFHGTRGSSCFDLATSQAISPSPNLDGLADGGKI</sequence>
<name>A0AAU7XWB4_9PSED</name>
<reference evidence="2" key="1">
    <citation type="submission" date="2023-08" db="EMBL/GenBank/DDBJ databases">
        <title>Increased levels of nutrients transform a symbiont into a lethal pathobiont.</title>
        <authorList>
            <person name="Lachnit T."/>
            <person name="Ulrich L."/>
            <person name="Willmer F.M."/>
            <person name="Hasenbein T."/>
            <person name="Steiner L.X."/>
            <person name="Wolters M."/>
            <person name="Herbst E.M."/>
            <person name="Deines P."/>
        </authorList>
    </citation>
    <scope>NUCLEOTIDE SEQUENCE</scope>
    <source>
        <strain evidence="2">T3</strain>
    </source>
</reference>
<evidence type="ECO:0000313" key="2">
    <source>
        <dbReference type="EMBL" id="XBY62147.1"/>
    </source>
</evidence>
<keyword evidence="2" id="KW-0255">Endonuclease</keyword>
<keyword evidence="2" id="KW-0540">Nuclease</keyword>
<dbReference type="GO" id="GO:0003676">
    <property type="term" value="F:nucleic acid binding"/>
    <property type="evidence" value="ECO:0007669"/>
    <property type="project" value="InterPro"/>
</dbReference>
<proteinExistence type="predicted"/>
<dbReference type="RefSeq" id="WP_350446514.1">
    <property type="nucleotide sequence ID" value="NZ_CP158373.1"/>
</dbReference>
<gene>
    <name evidence="2" type="ORF">ABS648_19545</name>
</gene>
<dbReference type="GO" id="GO:0008270">
    <property type="term" value="F:zinc ion binding"/>
    <property type="evidence" value="ECO:0007669"/>
    <property type="project" value="InterPro"/>
</dbReference>
<feature type="domain" description="HNH" evidence="1">
    <location>
        <begin position="33"/>
        <end position="80"/>
    </location>
</feature>
<dbReference type="AlphaFoldDB" id="A0AAU7XWB4"/>
<organism evidence="2">
    <name type="scientific">Pseudomonas solani</name>
    <dbReference type="NCBI Taxonomy" id="2731552"/>
    <lineage>
        <taxon>Bacteria</taxon>
        <taxon>Pseudomonadati</taxon>
        <taxon>Pseudomonadota</taxon>
        <taxon>Gammaproteobacteria</taxon>
        <taxon>Pseudomonadales</taxon>
        <taxon>Pseudomonadaceae</taxon>
        <taxon>Pseudomonas</taxon>
    </lineage>
</organism>
<dbReference type="Pfam" id="PF01844">
    <property type="entry name" value="HNH"/>
    <property type="match status" value="1"/>
</dbReference>
<accession>A0AAU7XWB4</accession>
<dbReference type="Gene3D" id="1.10.30.50">
    <property type="match status" value="1"/>
</dbReference>
<dbReference type="GO" id="GO:0004519">
    <property type="term" value="F:endonuclease activity"/>
    <property type="evidence" value="ECO:0007669"/>
    <property type="project" value="UniProtKB-KW"/>
</dbReference>
<protein>
    <submittedName>
        <fullName evidence="2">HNH endonuclease</fullName>
    </submittedName>
</protein>
<dbReference type="InterPro" id="IPR002711">
    <property type="entry name" value="HNH"/>
</dbReference>
<evidence type="ECO:0000259" key="1">
    <source>
        <dbReference type="Pfam" id="PF01844"/>
    </source>
</evidence>
<keyword evidence="2" id="KW-0378">Hydrolase</keyword>
<dbReference type="EMBL" id="CP158373">
    <property type="protein sequence ID" value="XBY62147.1"/>
    <property type="molecule type" value="Genomic_DNA"/>
</dbReference>